<dbReference type="OrthoDB" id="9997102at2759"/>
<evidence type="ECO:0008006" key="3">
    <source>
        <dbReference type="Google" id="ProtNLM"/>
    </source>
</evidence>
<dbReference type="SUPFAM" id="SSF51735">
    <property type="entry name" value="NAD(P)-binding Rossmann-fold domains"/>
    <property type="match status" value="1"/>
</dbReference>
<comment type="caution">
    <text evidence="1">The sequence shown here is derived from an EMBL/GenBank/DDBJ whole genome shotgun (WGS) entry which is preliminary data.</text>
</comment>
<accession>A0A139I4M1</accession>
<dbReference type="AlphaFoldDB" id="A0A139I4M1"/>
<dbReference type="InterPro" id="IPR036291">
    <property type="entry name" value="NAD(P)-bd_dom_sf"/>
</dbReference>
<gene>
    <name evidence="1" type="ORF">AC579_188</name>
</gene>
<dbReference type="Gene3D" id="3.40.50.720">
    <property type="entry name" value="NAD(P)-binding Rossmann-like Domain"/>
    <property type="match status" value="1"/>
</dbReference>
<evidence type="ECO:0000313" key="1">
    <source>
        <dbReference type="EMBL" id="KXT09686.1"/>
    </source>
</evidence>
<evidence type="ECO:0000313" key="2">
    <source>
        <dbReference type="Proteomes" id="UP000073492"/>
    </source>
</evidence>
<organism evidence="1 2">
    <name type="scientific">Pseudocercospora musae</name>
    <dbReference type="NCBI Taxonomy" id="113226"/>
    <lineage>
        <taxon>Eukaryota</taxon>
        <taxon>Fungi</taxon>
        <taxon>Dikarya</taxon>
        <taxon>Ascomycota</taxon>
        <taxon>Pezizomycotina</taxon>
        <taxon>Dothideomycetes</taxon>
        <taxon>Dothideomycetidae</taxon>
        <taxon>Mycosphaerellales</taxon>
        <taxon>Mycosphaerellaceae</taxon>
        <taxon>Pseudocercospora</taxon>
    </lineage>
</organism>
<dbReference type="Gene3D" id="3.90.25.10">
    <property type="entry name" value="UDP-galactose 4-epimerase, domain 1"/>
    <property type="match status" value="1"/>
</dbReference>
<proteinExistence type="predicted"/>
<protein>
    <recommendedName>
        <fullName evidence="3">NmrA-like domain-containing protein</fullName>
    </recommendedName>
</protein>
<reference evidence="1 2" key="1">
    <citation type="submission" date="2015-07" db="EMBL/GenBank/DDBJ databases">
        <title>Comparative genomics of the Sigatoka disease complex on banana suggests a link between parallel evolutionary changes in Pseudocercospora fijiensis and Pseudocercospora eumusae and increased virulence on the banana host.</title>
        <authorList>
            <person name="Chang T.-C."/>
            <person name="Salvucci A."/>
            <person name="Crous P.W."/>
            <person name="Stergiopoulos I."/>
        </authorList>
    </citation>
    <scope>NUCLEOTIDE SEQUENCE [LARGE SCALE GENOMIC DNA]</scope>
    <source>
        <strain evidence="1 2">CBS 116634</strain>
    </source>
</reference>
<dbReference type="STRING" id="113226.A0A139I4M1"/>
<dbReference type="EMBL" id="LFZO01000314">
    <property type="protein sequence ID" value="KXT09686.1"/>
    <property type="molecule type" value="Genomic_DNA"/>
</dbReference>
<sequence length="228" mass="26352">MGLASKIPKSVCRSGHFTRTKGAMLPSRRPKWLLYNQKNSRKEVQGEVDAEQLCAEGGRVADRFRITSYRPHNKWHSRRIQLSQDANVFHVWADRALANWWITVGNDLIAAKSPMKHFHTKDIGKIAAEAFLHAGSPEYKNMSIPVAGDEISVAEAERVFREVTGQQIPETYEFIARILKWSLHEQLGIMCDWFRTHGFGVDVPQLRKRYPYLENFRAWLETESAWTQ</sequence>
<dbReference type="Proteomes" id="UP000073492">
    <property type="component" value="Unassembled WGS sequence"/>
</dbReference>
<keyword evidence="2" id="KW-1185">Reference proteome</keyword>
<name>A0A139I4M1_9PEZI</name>